<keyword evidence="3" id="KW-1185">Reference proteome</keyword>
<dbReference type="OrthoDB" id="799469at2"/>
<organism evidence="2 3">
    <name type="scientific">Pedobacter kyungheensis</name>
    <dbReference type="NCBI Taxonomy" id="1069985"/>
    <lineage>
        <taxon>Bacteria</taxon>
        <taxon>Pseudomonadati</taxon>
        <taxon>Bacteroidota</taxon>
        <taxon>Sphingobacteriia</taxon>
        <taxon>Sphingobacteriales</taxon>
        <taxon>Sphingobacteriaceae</taxon>
        <taxon>Pedobacter</taxon>
    </lineage>
</organism>
<sequence>MTKTSTSKNNVNLPTPNMFQPKMDMESDAEIDLFYEQIKSKLDRLAKNPQDETINKILAYSRSL</sequence>
<dbReference type="Proteomes" id="UP000031246">
    <property type="component" value="Unassembled WGS sequence"/>
</dbReference>
<evidence type="ECO:0000313" key="2">
    <source>
        <dbReference type="EMBL" id="KIA88607.1"/>
    </source>
</evidence>
<protein>
    <submittedName>
        <fullName evidence="2">Uncharacterized protein</fullName>
    </submittedName>
</protein>
<comment type="caution">
    <text evidence="2">The sequence shown here is derived from an EMBL/GenBank/DDBJ whole genome shotgun (WGS) entry which is preliminary data.</text>
</comment>
<evidence type="ECO:0000256" key="1">
    <source>
        <dbReference type="SAM" id="MobiDB-lite"/>
    </source>
</evidence>
<dbReference type="RefSeq" id="WP_039483298.1">
    <property type="nucleotide sequence ID" value="NZ_JSYN01000051.1"/>
</dbReference>
<name>A0A0C1F627_9SPHI</name>
<feature type="region of interest" description="Disordered" evidence="1">
    <location>
        <begin position="1"/>
        <end position="22"/>
    </location>
</feature>
<accession>A0A0C1F627</accession>
<feature type="compositionally biased region" description="Polar residues" evidence="1">
    <location>
        <begin position="1"/>
        <end position="18"/>
    </location>
</feature>
<gene>
    <name evidence="2" type="ORF">OC25_26110</name>
</gene>
<evidence type="ECO:0000313" key="3">
    <source>
        <dbReference type="Proteomes" id="UP000031246"/>
    </source>
</evidence>
<dbReference type="AlphaFoldDB" id="A0A0C1F627"/>
<reference evidence="2 3" key="1">
    <citation type="submission" date="2014-10" db="EMBL/GenBank/DDBJ databases">
        <title>Pedobacter Kyungheensis.</title>
        <authorList>
            <person name="Anderson B.M."/>
            <person name="Newman J.D."/>
        </authorList>
    </citation>
    <scope>NUCLEOTIDE SEQUENCE [LARGE SCALE GENOMIC DNA]</scope>
    <source>
        <strain evidence="2 3">KACC 16221</strain>
    </source>
</reference>
<dbReference type="EMBL" id="JSYN01000051">
    <property type="protein sequence ID" value="KIA88607.1"/>
    <property type="molecule type" value="Genomic_DNA"/>
</dbReference>
<proteinExistence type="predicted"/>